<comment type="caution">
    <text evidence="6">The sequence shown here is derived from an EMBL/GenBank/DDBJ whole genome shotgun (WGS) entry which is preliminary data.</text>
</comment>
<keyword evidence="4" id="KW-0963">Cytoplasm</keyword>
<dbReference type="InterPro" id="IPR053924">
    <property type="entry name" value="RecX_HTH_2nd"/>
</dbReference>
<evidence type="ECO:0000313" key="7">
    <source>
        <dbReference type="Proteomes" id="UP001062443"/>
    </source>
</evidence>
<feature type="domain" description="RecX second three-helical" evidence="5">
    <location>
        <begin position="83"/>
        <end position="123"/>
    </location>
</feature>
<sequence length="204" mass="22951">MKMIEIPAAPDFRTLRETALAHLARFATTEQGLRQMLERRLRRWGMRAVQAGLKEDELAEKLGAMRGMIDDVVYAMRALGAVDDPGFARIKAAHLARSGRSRRAVEARLQQKGVDADTARVALAYSLGERGEASAKEAELAAALILARKRRVGPFQREDRPQEEHNRVLGIFARNGFSRDVSEVALAMDRYDAEERIIAFRNRH</sequence>
<name>A0ABQ0QGV9_9PROT</name>
<evidence type="ECO:0000256" key="4">
    <source>
        <dbReference type="ARBA" id="ARBA00022490"/>
    </source>
</evidence>
<comment type="similarity">
    <text evidence="2">Belongs to the RecX family.</text>
</comment>
<organism evidence="6 7">
    <name type="scientific">Neokomagataea tanensis NBRC 106556</name>
    <dbReference type="NCBI Taxonomy" id="1223519"/>
    <lineage>
        <taxon>Bacteria</taxon>
        <taxon>Pseudomonadati</taxon>
        <taxon>Pseudomonadota</taxon>
        <taxon>Alphaproteobacteria</taxon>
        <taxon>Acetobacterales</taxon>
        <taxon>Acetobacteraceae</taxon>
        <taxon>Neokomagataea</taxon>
    </lineage>
</organism>
<evidence type="ECO:0000256" key="2">
    <source>
        <dbReference type="ARBA" id="ARBA00009695"/>
    </source>
</evidence>
<reference evidence="6" key="1">
    <citation type="submission" date="2013-04" db="EMBL/GenBank/DDBJ databases">
        <title>The genome sequencing project of 58 acetic acid bacteria.</title>
        <authorList>
            <person name="Okamoto-Kainuma A."/>
            <person name="Ishikawa M."/>
            <person name="Umino S."/>
            <person name="Koizumi Y."/>
            <person name="Shiwa Y."/>
            <person name="Yoshikawa H."/>
            <person name="Matsutani M."/>
            <person name="Matsushita K."/>
        </authorList>
    </citation>
    <scope>NUCLEOTIDE SEQUENCE</scope>
    <source>
        <strain evidence="6">NBRC 106556</strain>
    </source>
</reference>
<evidence type="ECO:0000256" key="1">
    <source>
        <dbReference type="ARBA" id="ARBA00004496"/>
    </source>
</evidence>
<dbReference type="Proteomes" id="UP001062443">
    <property type="component" value="Unassembled WGS sequence"/>
</dbReference>
<evidence type="ECO:0000259" key="5">
    <source>
        <dbReference type="Pfam" id="PF02631"/>
    </source>
</evidence>
<keyword evidence="7" id="KW-1185">Reference proteome</keyword>
<dbReference type="Pfam" id="PF02631">
    <property type="entry name" value="RecX_HTH2"/>
    <property type="match status" value="1"/>
</dbReference>
<accession>A0ABQ0QGV9</accession>
<evidence type="ECO:0000313" key="6">
    <source>
        <dbReference type="EMBL" id="GBR44367.1"/>
    </source>
</evidence>
<dbReference type="EMBL" id="BAQB01000003">
    <property type="protein sequence ID" value="GBR44367.1"/>
    <property type="molecule type" value="Genomic_DNA"/>
</dbReference>
<gene>
    <name evidence="6" type="ORF">AA106556_0404</name>
</gene>
<proteinExistence type="inferred from homology"/>
<comment type="subcellular location">
    <subcellularLocation>
        <location evidence="1">Cytoplasm</location>
    </subcellularLocation>
</comment>
<evidence type="ECO:0000256" key="3">
    <source>
        <dbReference type="ARBA" id="ARBA00018111"/>
    </source>
</evidence>
<protein>
    <recommendedName>
        <fullName evidence="3">Regulatory protein RecX</fullName>
    </recommendedName>
</protein>